<dbReference type="Gene3D" id="3.20.20.70">
    <property type="entry name" value="Aldolase class I"/>
    <property type="match status" value="1"/>
</dbReference>
<evidence type="ECO:0000256" key="4">
    <source>
        <dbReference type="ARBA" id="ARBA00022741"/>
    </source>
</evidence>
<dbReference type="InterPro" id="IPR027417">
    <property type="entry name" value="P-loop_NTPase"/>
</dbReference>
<name>A0A9D2CFR2_9FIRM</name>
<dbReference type="AlphaFoldDB" id="A0A9D2CFR2"/>
<dbReference type="InterPro" id="IPR013785">
    <property type="entry name" value="Aldolase_TIM"/>
</dbReference>
<evidence type="ECO:0000259" key="8">
    <source>
        <dbReference type="SMART" id="SM00534"/>
    </source>
</evidence>
<evidence type="ECO:0000256" key="7">
    <source>
        <dbReference type="ARBA" id="ARBA00023125"/>
    </source>
</evidence>
<dbReference type="Pfam" id="PF00488">
    <property type="entry name" value="MutS_V"/>
    <property type="match status" value="1"/>
</dbReference>
<keyword evidence="7" id="KW-0238">DNA-binding</keyword>
<evidence type="ECO:0000256" key="2">
    <source>
        <dbReference type="ARBA" id="ARBA00022679"/>
    </source>
</evidence>
<sequence>MTPMLAPLVGDAPTVTFIGLCKNAGKTTAMCRLMEELPGETLALTSVGRDGERTDVVTGTEKPEIWVRAGTLFATARGMLPLCDATLRVEAVTDVMTPLGAVGILRALSDGYIQLAGPSAVSQLGPLSRTFRALGAQRVLIDGAAGRRSLAGVEPGAAAILCVGASVDGGIPAIAAETAHICALFDAPEGDGPALRSALREEEGRYALIPALEGMEIQSMEESLNLLDPSGRRLPAFSVENAFAPALERVRAEKALVEGRLRQAEGTERDGLMACRRSLVERENQLELEARKRLTMSLLRQRESLLAAMEAVGRLDLLLAKARLARRFSCCRPEITKQPRVEAADMVHPEAAAYLGERGGSFTAVSLTLERGTTVITGANMGGKSVSMKSLTLNLLLAQTGFFTFAGAFSAPLFHSVCLICTDRQSVEQGLSSFGAEMSALGAGATGMTPAERLQPTELYPEMATLDCGTCNFGDDIFVNDMPTMRAFGRRMLENHIKPEYECFEIGHLDTVLGMAEKGLVPGAPMHFNFVLGVSGCTPATVGNLDHLVRQIPAGSTWTVTGVGRGAWPMAAAGIIMGGHVRVGFEDNIYLEKGRKAASNGELVAKVVRLARELGREVAAPDEARRLLSLA</sequence>
<evidence type="ECO:0000256" key="5">
    <source>
        <dbReference type="ARBA" id="ARBA00022833"/>
    </source>
</evidence>
<comment type="cofactor">
    <cofactor evidence="1">
        <name>Zn(2+)</name>
        <dbReference type="ChEBI" id="CHEBI:29105"/>
    </cofactor>
</comment>
<dbReference type="Proteomes" id="UP000886824">
    <property type="component" value="Unassembled WGS sequence"/>
</dbReference>
<evidence type="ECO:0000256" key="3">
    <source>
        <dbReference type="ARBA" id="ARBA00022723"/>
    </source>
</evidence>
<dbReference type="GO" id="GO:0046872">
    <property type="term" value="F:metal ion binding"/>
    <property type="evidence" value="ECO:0007669"/>
    <property type="project" value="UniProtKB-KW"/>
</dbReference>
<dbReference type="PANTHER" id="PTHR37418:SF2">
    <property type="entry name" value="3-KETO-5-AMINOHEXANOATE CLEAVAGE ENZYME"/>
    <property type="match status" value="1"/>
</dbReference>
<dbReference type="InterPro" id="IPR000432">
    <property type="entry name" value="DNA_mismatch_repair_MutS_C"/>
</dbReference>
<keyword evidence="5" id="KW-0862">Zinc</keyword>
<evidence type="ECO:0000256" key="6">
    <source>
        <dbReference type="ARBA" id="ARBA00022840"/>
    </source>
</evidence>
<organism evidence="9 10">
    <name type="scientific">Candidatus Intestinimonas merdavium</name>
    <dbReference type="NCBI Taxonomy" id="2838622"/>
    <lineage>
        <taxon>Bacteria</taxon>
        <taxon>Bacillati</taxon>
        <taxon>Bacillota</taxon>
        <taxon>Clostridia</taxon>
        <taxon>Eubacteriales</taxon>
        <taxon>Intestinimonas</taxon>
    </lineage>
</organism>
<dbReference type="EMBL" id="DXCX01000123">
    <property type="protein sequence ID" value="HIY74535.1"/>
    <property type="molecule type" value="Genomic_DNA"/>
</dbReference>
<accession>A0A9D2CFR2</accession>
<keyword evidence="4" id="KW-0547">Nucleotide-binding</keyword>
<dbReference type="SUPFAM" id="SSF52540">
    <property type="entry name" value="P-loop containing nucleoside triphosphate hydrolases"/>
    <property type="match status" value="1"/>
</dbReference>
<proteinExistence type="predicted"/>
<evidence type="ECO:0000313" key="9">
    <source>
        <dbReference type="EMBL" id="HIY74535.1"/>
    </source>
</evidence>
<reference evidence="9" key="2">
    <citation type="submission" date="2021-04" db="EMBL/GenBank/DDBJ databases">
        <authorList>
            <person name="Gilroy R."/>
        </authorList>
    </citation>
    <scope>NUCLEOTIDE SEQUENCE</scope>
    <source>
        <strain evidence="9">CHK33-7979</strain>
    </source>
</reference>
<dbReference type="PANTHER" id="PTHR37418">
    <property type="entry name" value="3-KETO-5-AMINOHEXANOATE CLEAVAGE ENZYME-RELATED"/>
    <property type="match status" value="1"/>
</dbReference>
<dbReference type="Pfam" id="PF05853">
    <property type="entry name" value="BKACE"/>
    <property type="match status" value="1"/>
</dbReference>
<dbReference type="GO" id="GO:0006298">
    <property type="term" value="P:mismatch repair"/>
    <property type="evidence" value="ECO:0007669"/>
    <property type="project" value="InterPro"/>
</dbReference>
<dbReference type="GO" id="GO:0043720">
    <property type="term" value="F:3-keto-5-aminohexanoate cleavage activity"/>
    <property type="evidence" value="ECO:0007669"/>
    <property type="project" value="InterPro"/>
</dbReference>
<dbReference type="InterPro" id="IPR008567">
    <property type="entry name" value="BKACE"/>
</dbReference>
<gene>
    <name evidence="9" type="ORF">H9826_11310</name>
</gene>
<comment type="caution">
    <text evidence="9">The sequence shown here is derived from an EMBL/GenBank/DDBJ whole genome shotgun (WGS) entry which is preliminary data.</text>
</comment>
<keyword evidence="3" id="KW-0479">Metal-binding</keyword>
<reference evidence="9" key="1">
    <citation type="journal article" date="2021" name="PeerJ">
        <title>Extensive microbial diversity within the chicken gut microbiome revealed by metagenomics and culture.</title>
        <authorList>
            <person name="Gilroy R."/>
            <person name="Ravi A."/>
            <person name="Getino M."/>
            <person name="Pursley I."/>
            <person name="Horton D.L."/>
            <person name="Alikhan N.F."/>
            <person name="Baker D."/>
            <person name="Gharbi K."/>
            <person name="Hall N."/>
            <person name="Watson M."/>
            <person name="Adriaenssens E.M."/>
            <person name="Foster-Nyarko E."/>
            <person name="Jarju S."/>
            <person name="Secka A."/>
            <person name="Antonio M."/>
            <person name="Oren A."/>
            <person name="Chaudhuri R.R."/>
            <person name="La Ragione R."/>
            <person name="Hildebrand F."/>
            <person name="Pallen M.J."/>
        </authorList>
    </citation>
    <scope>NUCLEOTIDE SEQUENCE</scope>
    <source>
        <strain evidence="9">CHK33-7979</strain>
    </source>
</reference>
<dbReference type="SMART" id="SM00534">
    <property type="entry name" value="MUTSac"/>
    <property type="match status" value="1"/>
</dbReference>
<protein>
    <submittedName>
        <fullName evidence="9">3-keto-5-aminohexanoate cleavage protein</fullName>
    </submittedName>
</protein>
<dbReference type="GO" id="GO:0005524">
    <property type="term" value="F:ATP binding"/>
    <property type="evidence" value="ECO:0007669"/>
    <property type="project" value="UniProtKB-KW"/>
</dbReference>
<keyword evidence="2" id="KW-0808">Transferase</keyword>
<evidence type="ECO:0000313" key="10">
    <source>
        <dbReference type="Proteomes" id="UP000886824"/>
    </source>
</evidence>
<keyword evidence="6" id="KW-0067">ATP-binding</keyword>
<feature type="domain" description="DNA mismatch repair proteins mutS family" evidence="8">
    <location>
        <begin position="371"/>
        <end position="521"/>
    </location>
</feature>
<evidence type="ECO:0000256" key="1">
    <source>
        <dbReference type="ARBA" id="ARBA00001947"/>
    </source>
</evidence>
<dbReference type="GO" id="GO:0030983">
    <property type="term" value="F:mismatched DNA binding"/>
    <property type="evidence" value="ECO:0007669"/>
    <property type="project" value="InterPro"/>
</dbReference>